<dbReference type="SUPFAM" id="SSF51905">
    <property type="entry name" value="FAD/NAD(P)-binding domain"/>
    <property type="match status" value="2"/>
</dbReference>
<name>A6DFJ6_9BACT</name>
<dbReference type="Pfam" id="PF12831">
    <property type="entry name" value="FAD_oxidored"/>
    <property type="match status" value="3"/>
</dbReference>
<keyword evidence="6" id="KW-0732">Signal</keyword>
<proteinExistence type="predicted"/>
<dbReference type="InterPro" id="IPR039650">
    <property type="entry name" value="HdrA-like"/>
</dbReference>
<evidence type="ECO:0000256" key="5">
    <source>
        <dbReference type="ARBA" id="ARBA00023014"/>
    </source>
</evidence>
<dbReference type="Proteomes" id="UP000004947">
    <property type="component" value="Unassembled WGS sequence"/>
</dbReference>
<dbReference type="GO" id="GO:0016491">
    <property type="term" value="F:oxidoreductase activity"/>
    <property type="evidence" value="ECO:0007669"/>
    <property type="project" value="UniProtKB-KW"/>
</dbReference>
<dbReference type="AlphaFoldDB" id="A6DFJ6"/>
<comment type="caution">
    <text evidence="7">The sequence shown here is derived from an EMBL/GenBank/DDBJ whole genome shotgun (WGS) entry which is preliminary data.</text>
</comment>
<dbReference type="RefSeq" id="WP_007276698.1">
    <property type="nucleotide sequence ID" value="NZ_ABCK01000001.1"/>
</dbReference>
<keyword evidence="3" id="KW-0560">Oxidoreductase</keyword>
<evidence type="ECO:0008006" key="9">
    <source>
        <dbReference type="Google" id="ProtNLM"/>
    </source>
</evidence>
<keyword evidence="2" id="KW-0479">Metal-binding</keyword>
<dbReference type="Gene3D" id="3.50.50.60">
    <property type="entry name" value="FAD/NAD(P)-binding domain"/>
    <property type="match status" value="2"/>
</dbReference>
<keyword evidence="4" id="KW-0408">Iron</keyword>
<feature type="chain" id="PRO_5002694285" description="FAD dependent oxidoreductase" evidence="6">
    <location>
        <begin position="18"/>
        <end position="979"/>
    </location>
</feature>
<dbReference type="STRING" id="313628.LNTAR_17538"/>
<dbReference type="eggNOG" id="COG0644">
    <property type="taxonomic scope" value="Bacteria"/>
</dbReference>
<evidence type="ECO:0000256" key="6">
    <source>
        <dbReference type="SAM" id="SignalP"/>
    </source>
</evidence>
<dbReference type="PANTHER" id="PTHR43498:SF1">
    <property type="entry name" value="COB--COM HETERODISULFIDE REDUCTASE IRON-SULFUR SUBUNIT A"/>
    <property type="match status" value="1"/>
</dbReference>
<evidence type="ECO:0000256" key="3">
    <source>
        <dbReference type="ARBA" id="ARBA00023002"/>
    </source>
</evidence>
<accession>A6DFJ6</accession>
<dbReference type="GO" id="GO:0051539">
    <property type="term" value="F:4 iron, 4 sulfur cluster binding"/>
    <property type="evidence" value="ECO:0007669"/>
    <property type="project" value="UniProtKB-KW"/>
</dbReference>
<dbReference type="PANTHER" id="PTHR43498">
    <property type="entry name" value="FERREDOXIN:COB-COM HETERODISULFIDE REDUCTASE SUBUNIT A"/>
    <property type="match status" value="1"/>
</dbReference>
<evidence type="ECO:0000313" key="8">
    <source>
        <dbReference type="Proteomes" id="UP000004947"/>
    </source>
</evidence>
<evidence type="ECO:0000313" key="7">
    <source>
        <dbReference type="EMBL" id="EDM29576.1"/>
    </source>
</evidence>
<feature type="signal peptide" evidence="6">
    <location>
        <begin position="1"/>
        <end position="17"/>
    </location>
</feature>
<keyword evidence="8" id="KW-1185">Reference proteome</keyword>
<sequence>MKKFLVLLFTISLQVCALDFLTESPRKIPLLKEVDVLIIGGSTCGVALALELAEQGKSVFIVENRSYMGSDLTGSGKIYLKPEEIIDQALINDLFKISKNDKVRQNSILTVSPNHIKSVFDKKLIAAKVDFLYETYATDLLVDEKGYSAGALVGNRSGRQAIKAKVIVDASHYAWFAKLAKLNFSPLNNQSVDFKRLIMGGKARPEAKKLDWEIKVLSRSKKNTKAKTSFMAVYEYGASYTLKEESFAELINLDHQLRLKSYQEDQEFSSELMIGLPQKKLTTEQVSSIEKFHRESFFSKSQPYIFVAGPAANLDQALAKSLMRPHTKVRLAEFISKEVLASLANRADRQAVKLANVSQESEKLGEIKELLNGPRGNLKSTSEFIQTDGGTLAVLGEFDTVVVGGGTGGAPAGIAAAREGAKVLMVEANHSLGGVGTMGLIGKYWYGNRVGFTKEVDDAVNRDSRSWDVQKKSHWLFKEFVEAGGTLWTHSIGAGVLVEGKFVKGVIVMTPQGRGVVLCKNLIDATGNADLAILAGADYKFINGNEFGYQGTGLSPLSPGVDYENSDWTFVDDLDMLDRRRAYVLSRLKFKDYWDVAQHIDSRERRHIVGDYEITPVDIACGKMYYDAIGYSKSNWDSHGYSNHLLFRFWFPNRKKVYGTYIPYRMLLPKGVENVLVAGIGFSADRDSSPIIRMQPDIQNNGYAAGLAAVIALRDGVNVRDVNIQSLQRKLIKKGILDIKGIYETDTKMTDEAKLDKAIADLAKSYESVCFILAANRQLAIDKLQKAINKPDLAVPAAHILAYFGDDSGKGILLENIKTQVWEHGWSMQGMGNHGSGYSDLDSKIIALAECNAQEATKLIISKFLLLDNSSAFSHVRSCAIAFEKLGGEEVKKVLYDFLKKDKIMGHQVMNYEDAIAKTPSDKNDVMERRGSLRELILARALYKTGDYEGLGEKILKIYANDLRGVYATHARKVLYGNQ</sequence>
<evidence type="ECO:0000256" key="1">
    <source>
        <dbReference type="ARBA" id="ARBA00022485"/>
    </source>
</evidence>
<dbReference type="InterPro" id="IPR036188">
    <property type="entry name" value="FAD/NAD-bd_sf"/>
</dbReference>
<keyword evidence="1" id="KW-0004">4Fe-4S</keyword>
<dbReference type="GO" id="GO:0046872">
    <property type="term" value="F:metal ion binding"/>
    <property type="evidence" value="ECO:0007669"/>
    <property type="project" value="UniProtKB-KW"/>
</dbReference>
<reference evidence="7 8" key="1">
    <citation type="journal article" date="2010" name="J. Bacteriol.">
        <title>Genome sequence of Lentisphaera araneosa HTCC2155T, the type species of the order Lentisphaerales in the phylum Lentisphaerae.</title>
        <authorList>
            <person name="Thrash J.C."/>
            <person name="Cho J.C."/>
            <person name="Vergin K.L."/>
            <person name="Morris R.M."/>
            <person name="Giovannoni S.J."/>
        </authorList>
    </citation>
    <scope>NUCLEOTIDE SEQUENCE [LARGE SCALE GENOMIC DNA]</scope>
    <source>
        <strain evidence="7 8">HTCC2155</strain>
    </source>
</reference>
<protein>
    <recommendedName>
        <fullName evidence="9">FAD dependent oxidoreductase</fullName>
    </recommendedName>
</protein>
<evidence type="ECO:0000256" key="2">
    <source>
        <dbReference type="ARBA" id="ARBA00022723"/>
    </source>
</evidence>
<gene>
    <name evidence="7" type="ORF">LNTAR_17538</name>
</gene>
<keyword evidence="5" id="KW-0411">Iron-sulfur</keyword>
<organism evidence="7 8">
    <name type="scientific">Lentisphaera araneosa HTCC2155</name>
    <dbReference type="NCBI Taxonomy" id="313628"/>
    <lineage>
        <taxon>Bacteria</taxon>
        <taxon>Pseudomonadati</taxon>
        <taxon>Lentisphaerota</taxon>
        <taxon>Lentisphaeria</taxon>
        <taxon>Lentisphaerales</taxon>
        <taxon>Lentisphaeraceae</taxon>
        <taxon>Lentisphaera</taxon>
    </lineage>
</organism>
<evidence type="ECO:0000256" key="4">
    <source>
        <dbReference type="ARBA" id="ARBA00023004"/>
    </source>
</evidence>
<dbReference type="EMBL" id="ABCK01000001">
    <property type="protein sequence ID" value="EDM29576.1"/>
    <property type="molecule type" value="Genomic_DNA"/>
</dbReference>